<reference evidence="1 2" key="1">
    <citation type="journal article" date="1992" name="Lakartidningen">
        <title>[Penicillin V and not amoxicillin is the first choice preparation in acute otitis].</title>
        <authorList>
            <person name="Kamme C."/>
            <person name="Lundgren K."/>
            <person name="Prellner K."/>
        </authorList>
    </citation>
    <scope>NUCLEOTIDE SEQUENCE [LARGE SCALE GENOMIC DNA]</scope>
    <source>
        <strain evidence="1 2">PC5538III-hc</strain>
    </source>
</reference>
<dbReference type="EMBL" id="SAXY01000014">
    <property type="protein sequence ID" value="TXJ46299.1"/>
    <property type="molecule type" value="Genomic_DNA"/>
</dbReference>
<dbReference type="AlphaFoldDB" id="A0A5C8F9R1"/>
<gene>
    <name evidence="1" type="ORF">EPJ72_02260</name>
</gene>
<evidence type="ECO:0000313" key="1">
    <source>
        <dbReference type="EMBL" id="TXJ46299.1"/>
    </source>
</evidence>
<accession>A0A5C8F9R1</accession>
<protein>
    <submittedName>
        <fullName evidence="1">Uncharacterized protein</fullName>
    </submittedName>
</protein>
<evidence type="ECO:0000313" key="2">
    <source>
        <dbReference type="Proteomes" id="UP000323176"/>
    </source>
</evidence>
<dbReference type="Proteomes" id="UP000323176">
    <property type="component" value="Unassembled WGS sequence"/>
</dbReference>
<sequence>MTEQEKQQLKEDIKAGKVNIDELYEKYNMNLPYMFTYEERKIKEPNLTIEEYEEDVINDKITILFWQMGWEEF</sequence>
<organism evidence="1 2">
    <name type="scientific">Brachyspira pilosicoli</name>
    <name type="common">Serpulina pilosicoli</name>
    <dbReference type="NCBI Taxonomy" id="52584"/>
    <lineage>
        <taxon>Bacteria</taxon>
        <taxon>Pseudomonadati</taxon>
        <taxon>Spirochaetota</taxon>
        <taxon>Spirochaetia</taxon>
        <taxon>Brachyspirales</taxon>
        <taxon>Brachyspiraceae</taxon>
        <taxon>Brachyspira</taxon>
    </lineage>
</organism>
<comment type="caution">
    <text evidence="1">The sequence shown here is derived from an EMBL/GenBank/DDBJ whole genome shotgun (WGS) entry which is preliminary data.</text>
</comment>
<proteinExistence type="predicted"/>
<name>A0A5C8F9R1_BRAPL</name>